<comment type="caution">
    <text evidence="4">The sequence shown here is derived from an EMBL/GenBank/DDBJ whole genome shotgun (WGS) entry which is preliminary data.</text>
</comment>
<dbReference type="InterPro" id="IPR022156">
    <property type="entry name" value="Uncharacterised_YfbK_N"/>
</dbReference>
<evidence type="ECO:0000313" key="5">
    <source>
        <dbReference type="Proteomes" id="UP000245507"/>
    </source>
</evidence>
<evidence type="ECO:0000313" key="4">
    <source>
        <dbReference type="EMBL" id="PWN02624.1"/>
    </source>
</evidence>
<dbReference type="SMART" id="SM00327">
    <property type="entry name" value="VWA"/>
    <property type="match status" value="1"/>
</dbReference>
<feature type="domain" description="VWFA" evidence="3">
    <location>
        <begin position="196"/>
        <end position="370"/>
    </location>
</feature>
<dbReference type="Gene3D" id="3.40.50.410">
    <property type="entry name" value="von Willebrand factor, type A domain"/>
    <property type="match status" value="1"/>
</dbReference>
<dbReference type="InterPro" id="IPR002035">
    <property type="entry name" value="VWF_A"/>
</dbReference>
<dbReference type="InterPro" id="IPR036465">
    <property type="entry name" value="vWFA_dom_sf"/>
</dbReference>
<evidence type="ECO:0000259" key="3">
    <source>
        <dbReference type="PROSITE" id="PS50234"/>
    </source>
</evidence>
<dbReference type="RefSeq" id="WP_109694340.1">
    <property type="nucleotide sequence ID" value="NZ_QGDD01000005.1"/>
</dbReference>
<dbReference type="AlphaFoldDB" id="A0A316TK76"/>
<name>A0A316TK76_9ACTN</name>
<dbReference type="PROSITE" id="PS50234">
    <property type="entry name" value="VWFA"/>
    <property type="match status" value="1"/>
</dbReference>
<dbReference type="InterPro" id="IPR051266">
    <property type="entry name" value="CLCR"/>
</dbReference>
<keyword evidence="2" id="KW-0732">Signal</keyword>
<accession>A0A316TK76</accession>
<sequence length="542" mass="57369">MTSRLAATAVAALLSATLLTACNADDPDPDPQSRRGIDARAYYEDYASDTVDDGGSVVYEMEAAAPTAAPEVDVQGVVEPPRPPKPDEDNVFRDHGTSGFVETAADARSTFALDVDTGSYGVARNLLREGFRVPKAAVRVEEWVNAFDYDDPAPTDTDLGLTTETGPAPSLDDGTQLVRVGVSAREVAAAERPRVNVTLVVDRSGSMDIRERLGLVQSSLALLADRLDDDDTVSVVSFEDEARPILEPTPIRDTDAIVEAIEALKPGGSTNLEAGLRLGYEQAREAFDPEAVNLVVLASDGVANVGSTGPGSIVEKIQEEGADGIHLVTVGYGLGNYNDHLMEQLADLGDGFYAYVDDYEEAEQLFGEDLVTTLTPVAAEARTQVTFDPELVTSYRLVGYDNRQLADDDFTDPGTDAGELGAGHHATALYEVRLAEGVEPGAVIGSAAVRWTPVGVGRAGSDRQEEVTIDLVAADEAAPPSYRLDLAATVADLAQLLKHAAPYDDRLVTLADVLARARALADADVAGAEQLVTTVEEAIAAR</sequence>
<feature type="compositionally biased region" description="Basic and acidic residues" evidence="1">
    <location>
        <begin position="82"/>
        <end position="95"/>
    </location>
</feature>
<feature type="chain" id="PRO_5039035698" evidence="2">
    <location>
        <begin position="25"/>
        <end position="542"/>
    </location>
</feature>
<dbReference type="OrthoDB" id="9805121at2"/>
<keyword evidence="5" id="KW-1185">Reference proteome</keyword>
<dbReference type="PANTHER" id="PTHR10579:SF43">
    <property type="entry name" value="ZINC FINGER (C3HC4-TYPE RING FINGER) FAMILY PROTEIN"/>
    <property type="match status" value="1"/>
</dbReference>
<protein>
    <submittedName>
        <fullName evidence="4">VWA domain-containing protein</fullName>
    </submittedName>
</protein>
<dbReference type="EMBL" id="QGDD01000005">
    <property type="protein sequence ID" value="PWN02624.1"/>
    <property type="molecule type" value="Genomic_DNA"/>
</dbReference>
<feature type="region of interest" description="Disordered" evidence="1">
    <location>
        <begin position="70"/>
        <end position="95"/>
    </location>
</feature>
<dbReference type="PROSITE" id="PS51257">
    <property type="entry name" value="PROKAR_LIPOPROTEIN"/>
    <property type="match status" value="1"/>
</dbReference>
<dbReference type="Proteomes" id="UP000245507">
    <property type="component" value="Unassembled WGS sequence"/>
</dbReference>
<evidence type="ECO:0000256" key="2">
    <source>
        <dbReference type="SAM" id="SignalP"/>
    </source>
</evidence>
<dbReference type="SUPFAM" id="SSF53300">
    <property type="entry name" value="vWA-like"/>
    <property type="match status" value="1"/>
</dbReference>
<organism evidence="4 5">
    <name type="scientific">Nocardioides silvaticus</name>
    <dbReference type="NCBI Taxonomy" id="2201891"/>
    <lineage>
        <taxon>Bacteria</taxon>
        <taxon>Bacillati</taxon>
        <taxon>Actinomycetota</taxon>
        <taxon>Actinomycetes</taxon>
        <taxon>Propionibacteriales</taxon>
        <taxon>Nocardioidaceae</taxon>
        <taxon>Nocardioides</taxon>
    </lineage>
</organism>
<dbReference type="Pfam" id="PF12034">
    <property type="entry name" value="YfbK_C"/>
    <property type="match status" value="1"/>
</dbReference>
<proteinExistence type="predicted"/>
<dbReference type="PANTHER" id="PTHR10579">
    <property type="entry name" value="CALCIUM-ACTIVATED CHLORIDE CHANNEL REGULATOR"/>
    <property type="match status" value="1"/>
</dbReference>
<gene>
    <name evidence="4" type="ORF">DJ010_13045</name>
</gene>
<feature type="signal peptide" evidence="2">
    <location>
        <begin position="1"/>
        <end position="24"/>
    </location>
</feature>
<dbReference type="Pfam" id="PF00092">
    <property type="entry name" value="VWA"/>
    <property type="match status" value="1"/>
</dbReference>
<reference evidence="4 5" key="1">
    <citation type="submission" date="2018-05" db="EMBL/GenBank/DDBJ databases">
        <title>Nocardioides silvaticus genome.</title>
        <authorList>
            <person name="Li C."/>
            <person name="Wang G."/>
        </authorList>
    </citation>
    <scope>NUCLEOTIDE SEQUENCE [LARGE SCALE GENOMIC DNA]</scope>
    <source>
        <strain evidence="4 5">CCTCC AB 2018079</strain>
    </source>
</reference>
<evidence type="ECO:0000256" key="1">
    <source>
        <dbReference type="SAM" id="MobiDB-lite"/>
    </source>
</evidence>
<dbReference type="Pfam" id="PF12450">
    <property type="entry name" value="vWF_A"/>
    <property type="match status" value="1"/>
</dbReference>
<dbReference type="InterPro" id="IPR021908">
    <property type="entry name" value="YfbK_C"/>
</dbReference>